<evidence type="ECO:0000256" key="1">
    <source>
        <dbReference type="SAM" id="MobiDB-lite"/>
    </source>
</evidence>
<dbReference type="Gene3D" id="2.80.10.50">
    <property type="match status" value="3"/>
</dbReference>
<dbReference type="Pfam" id="PF00652">
    <property type="entry name" value="Ricin_B_lectin"/>
    <property type="match status" value="1"/>
</dbReference>
<dbReference type="InterPro" id="IPR000772">
    <property type="entry name" value="Ricin_B_lectin"/>
</dbReference>
<evidence type="ECO:0000313" key="3">
    <source>
        <dbReference type="EMBL" id="NJQ06951.1"/>
    </source>
</evidence>
<dbReference type="RefSeq" id="WP_167971549.1">
    <property type="nucleotide sequence ID" value="NZ_BHZG01000252.1"/>
</dbReference>
<keyword evidence="4" id="KW-1185">Reference proteome</keyword>
<feature type="domain" description="Ricin B lectin" evidence="2">
    <location>
        <begin position="169"/>
        <end position="305"/>
    </location>
</feature>
<evidence type="ECO:0000313" key="4">
    <source>
        <dbReference type="Proteomes" id="UP000578686"/>
    </source>
</evidence>
<protein>
    <submittedName>
        <fullName evidence="3">RICIN domain-containing protein</fullName>
    </submittedName>
</protein>
<dbReference type="InterPro" id="IPR035992">
    <property type="entry name" value="Ricin_B-like_lectins"/>
</dbReference>
<dbReference type="CDD" id="cd00161">
    <property type="entry name" value="beta-trefoil_Ricin-like"/>
    <property type="match status" value="1"/>
</dbReference>
<sequence>MTQEPNPRFADTFARRPTVGRRGLLPGKRVYTTTAWSVAVAALVAATAYGASAVIPGDSDTETLVAPVSSTKAPSVPEKPAPSVVADDEEEDASEAEEDLTDVIQAPPPPAPVVEQEETEEEEEEEEEQEEEQEEEGQEEEKKEPEAAKAPAKTGTVANNALAALDDGGTYRLRAGTGSNLCLDVAWSVTSSGADLHQWNCNDSTAQQFTLRKDGADGVYNLQAMGNCLDVNGSSQSPGAKVHQWNCNGTDAQRWRMESVGDGVYRLRSVVSGHCLDVAGNSSDVGTKIHQWNCNDAGAQRWTLERR</sequence>
<feature type="region of interest" description="Disordered" evidence="1">
    <location>
        <begin position="1"/>
        <end position="24"/>
    </location>
</feature>
<feature type="region of interest" description="Disordered" evidence="1">
    <location>
        <begin position="67"/>
        <end position="155"/>
    </location>
</feature>
<dbReference type="Proteomes" id="UP000578686">
    <property type="component" value="Unassembled WGS sequence"/>
</dbReference>
<accession>A0A7X6D2D9</accession>
<dbReference type="PROSITE" id="PS50231">
    <property type="entry name" value="RICIN_B_LECTIN"/>
    <property type="match status" value="1"/>
</dbReference>
<reference evidence="3 4" key="1">
    <citation type="submission" date="2020-03" db="EMBL/GenBank/DDBJ databases">
        <title>Draft genome of Streptomyces sp. ventii, isolated from the Axial Seamount in the Pacific Ocean, and resequencing of the two type strains Streptomyces lonarensis strain NCL 716 and Streptomyces bohaiensis strain 11A07.</title>
        <authorList>
            <person name="Loughran R.M."/>
            <person name="Pfannmuller K.M."/>
            <person name="Wasson B.J."/>
            <person name="Deadmond M.C."/>
            <person name="Paddock B.E."/>
            <person name="Koyack M.J."/>
            <person name="Gallegos D.A."/>
            <person name="Mitchell E.A."/>
            <person name="Ushijima B."/>
            <person name="Saw J.H."/>
            <person name="Mcphail K.L."/>
            <person name="Videau P."/>
        </authorList>
    </citation>
    <scope>NUCLEOTIDE SEQUENCE [LARGE SCALE GENOMIC DNA]</scope>
    <source>
        <strain evidence="3 4">NCL716</strain>
    </source>
</reference>
<feature type="compositionally biased region" description="Acidic residues" evidence="1">
    <location>
        <begin position="86"/>
        <end position="101"/>
    </location>
</feature>
<evidence type="ECO:0000259" key="2">
    <source>
        <dbReference type="SMART" id="SM00458"/>
    </source>
</evidence>
<name>A0A7X6D2D9_9ACTN</name>
<proteinExistence type="predicted"/>
<gene>
    <name evidence="3" type="ORF">HCN56_15500</name>
</gene>
<comment type="caution">
    <text evidence="3">The sequence shown here is derived from an EMBL/GenBank/DDBJ whole genome shotgun (WGS) entry which is preliminary data.</text>
</comment>
<dbReference type="SMART" id="SM00458">
    <property type="entry name" value="RICIN"/>
    <property type="match status" value="1"/>
</dbReference>
<dbReference type="EMBL" id="JAAVJD010000119">
    <property type="protein sequence ID" value="NJQ06951.1"/>
    <property type="molecule type" value="Genomic_DNA"/>
</dbReference>
<feature type="compositionally biased region" description="Acidic residues" evidence="1">
    <location>
        <begin position="115"/>
        <end position="139"/>
    </location>
</feature>
<organism evidence="3 4">
    <name type="scientific">Streptomyces lonarensis</name>
    <dbReference type="NCBI Taxonomy" id="700599"/>
    <lineage>
        <taxon>Bacteria</taxon>
        <taxon>Bacillati</taxon>
        <taxon>Actinomycetota</taxon>
        <taxon>Actinomycetes</taxon>
        <taxon>Kitasatosporales</taxon>
        <taxon>Streptomycetaceae</taxon>
        <taxon>Streptomyces</taxon>
    </lineage>
</organism>
<dbReference type="SUPFAM" id="SSF50370">
    <property type="entry name" value="Ricin B-like lectins"/>
    <property type="match status" value="1"/>
</dbReference>
<dbReference type="AlphaFoldDB" id="A0A7X6D2D9"/>